<dbReference type="GO" id="GO:0015627">
    <property type="term" value="C:type II protein secretion system complex"/>
    <property type="evidence" value="ECO:0007669"/>
    <property type="project" value="UniProtKB-UniRule"/>
</dbReference>
<dbReference type="InterPro" id="IPR012902">
    <property type="entry name" value="N_methyl_site"/>
</dbReference>
<feature type="domain" description="Type II secretion system protein GspI C-terminal" evidence="10">
    <location>
        <begin position="51"/>
        <end position="128"/>
    </location>
</feature>
<dbReference type="AlphaFoldDB" id="A0A845UX68"/>
<dbReference type="PANTHER" id="PTHR38779">
    <property type="entry name" value="TYPE II SECRETION SYSTEM PROTEIN I-RELATED"/>
    <property type="match status" value="1"/>
</dbReference>
<organism evidence="11 12">
    <name type="scientific">Wenzhouxiangella limi</name>
    <dbReference type="NCBI Taxonomy" id="2707351"/>
    <lineage>
        <taxon>Bacteria</taxon>
        <taxon>Pseudomonadati</taxon>
        <taxon>Pseudomonadota</taxon>
        <taxon>Gammaproteobacteria</taxon>
        <taxon>Chromatiales</taxon>
        <taxon>Wenzhouxiangellaceae</taxon>
        <taxon>Wenzhouxiangella</taxon>
    </lineage>
</organism>
<evidence type="ECO:0000313" key="12">
    <source>
        <dbReference type="Proteomes" id="UP000484885"/>
    </source>
</evidence>
<evidence type="ECO:0000256" key="6">
    <source>
        <dbReference type="ARBA" id="ARBA00022692"/>
    </source>
</evidence>
<keyword evidence="3" id="KW-1003">Cell membrane</keyword>
<sequence>MSVFRAIRGRKQPFCSGFTLLEVLVALVIVAVALAALARAGSQALTAQASLEQRTLALWVADNVLAEIRLEGVSTAGRRQGQRRMGERDWSWQALIQPAPGDELMRVDVAVYRESNRSTPILTHTGFVPR</sequence>
<keyword evidence="5 9" id="KW-0997">Cell inner membrane</keyword>
<evidence type="ECO:0000256" key="2">
    <source>
        <dbReference type="ARBA" id="ARBA00008358"/>
    </source>
</evidence>
<comment type="function">
    <text evidence="9">Component of the type II secretion system required for the energy-dependent secretion of extracellular factors such as proteases and toxins from the periplasm.</text>
</comment>
<dbReference type="Gene3D" id="3.30.1300.30">
    <property type="entry name" value="GSPII I/J protein-like"/>
    <property type="match status" value="1"/>
</dbReference>
<comment type="PTM">
    <text evidence="9">Cleaved by prepilin peptidase.</text>
</comment>
<comment type="caution">
    <text evidence="11">The sequence shown here is derived from an EMBL/GenBank/DDBJ whole genome shotgun (WGS) entry which is preliminary data.</text>
</comment>
<dbReference type="RefSeq" id="WP_164211852.1">
    <property type="nucleotide sequence ID" value="NZ_JAAGSC010000043.1"/>
</dbReference>
<name>A0A845UX68_9GAMM</name>
<evidence type="ECO:0000313" key="11">
    <source>
        <dbReference type="EMBL" id="NDY96453.1"/>
    </source>
</evidence>
<keyword evidence="8" id="KW-0472">Membrane</keyword>
<dbReference type="SUPFAM" id="SSF54523">
    <property type="entry name" value="Pili subunits"/>
    <property type="match status" value="1"/>
</dbReference>
<dbReference type="NCBIfam" id="TIGR02532">
    <property type="entry name" value="IV_pilin_GFxxxE"/>
    <property type="match status" value="1"/>
</dbReference>
<dbReference type="Pfam" id="PF07963">
    <property type="entry name" value="N_methyl"/>
    <property type="match status" value="1"/>
</dbReference>
<accession>A0A845UX68</accession>
<evidence type="ECO:0000256" key="7">
    <source>
        <dbReference type="ARBA" id="ARBA00022989"/>
    </source>
</evidence>
<evidence type="ECO:0000256" key="8">
    <source>
        <dbReference type="ARBA" id="ARBA00023136"/>
    </source>
</evidence>
<dbReference type="Proteomes" id="UP000484885">
    <property type="component" value="Unassembled WGS sequence"/>
</dbReference>
<dbReference type="InterPro" id="IPR010052">
    <property type="entry name" value="T2SS_protein-GspI"/>
</dbReference>
<evidence type="ECO:0000256" key="1">
    <source>
        <dbReference type="ARBA" id="ARBA00004377"/>
    </source>
</evidence>
<comment type="subunit">
    <text evidence="9">Type II secretion is composed of four main components: the outer membrane complex, the inner membrane complex, the cytoplasmic secretion ATPase and the periplasm-spanning pseudopilus.</text>
</comment>
<dbReference type="GO" id="GO:0015628">
    <property type="term" value="P:protein secretion by the type II secretion system"/>
    <property type="evidence" value="ECO:0007669"/>
    <property type="project" value="UniProtKB-UniRule"/>
</dbReference>
<dbReference type="PROSITE" id="PS00409">
    <property type="entry name" value="PROKAR_NTER_METHYL"/>
    <property type="match status" value="1"/>
</dbReference>
<dbReference type="InterPro" id="IPR003413">
    <property type="entry name" value="T2SS_GspI_C"/>
</dbReference>
<keyword evidence="4 9" id="KW-0488">Methylation</keyword>
<proteinExistence type="inferred from homology"/>
<evidence type="ECO:0000256" key="4">
    <source>
        <dbReference type="ARBA" id="ARBA00022481"/>
    </source>
</evidence>
<dbReference type="InterPro" id="IPR045584">
    <property type="entry name" value="Pilin-like"/>
</dbReference>
<comment type="subcellular location">
    <subcellularLocation>
        <location evidence="1 9">Cell inner membrane</location>
        <topology evidence="1 9">Single-pass membrane protein</topology>
    </subcellularLocation>
</comment>
<evidence type="ECO:0000256" key="9">
    <source>
        <dbReference type="RuleBase" id="RU368030"/>
    </source>
</evidence>
<evidence type="ECO:0000256" key="3">
    <source>
        <dbReference type="ARBA" id="ARBA00022475"/>
    </source>
</evidence>
<reference evidence="11 12" key="1">
    <citation type="submission" date="2020-02" db="EMBL/GenBank/DDBJ databases">
        <authorList>
            <person name="Zhang X.-Y."/>
        </authorList>
    </citation>
    <scope>NUCLEOTIDE SEQUENCE [LARGE SCALE GENOMIC DNA]</scope>
    <source>
        <strain evidence="11 12">C33</strain>
    </source>
</reference>
<protein>
    <recommendedName>
        <fullName evidence="9">Type II secretion system protein I</fullName>
        <shortName evidence="9">T2SS minor pseudopilin I</shortName>
    </recommendedName>
</protein>
<dbReference type="PANTHER" id="PTHR38779:SF2">
    <property type="entry name" value="TYPE II SECRETION SYSTEM PROTEIN I-RELATED"/>
    <property type="match status" value="1"/>
</dbReference>
<dbReference type="NCBIfam" id="TIGR01707">
    <property type="entry name" value="gspI"/>
    <property type="match status" value="1"/>
</dbReference>
<keyword evidence="12" id="KW-1185">Reference proteome</keyword>
<evidence type="ECO:0000256" key="5">
    <source>
        <dbReference type="ARBA" id="ARBA00022519"/>
    </source>
</evidence>
<keyword evidence="6" id="KW-0812">Transmembrane</keyword>
<evidence type="ECO:0000259" key="10">
    <source>
        <dbReference type="Pfam" id="PF02501"/>
    </source>
</evidence>
<dbReference type="GO" id="GO:0005886">
    <property type="term" value="C:plasma membrane"/>
    <property type="evidence" value="ECO:0007669"/>
    <property type="project" value="UniProtKB-SubCell"/>
</dbReference>
<comment type="similarity">
    <text evidence="2 9">Belongs to the GSP I family.</text>
</comment>
<dbReference type="Pfam" id="PF02501">
    <property type="entry name" value="T2SSI"/>
    <property type="match status" value="1"/>
</dbReference>
<gene>
    <name evidence="11" type="primary">gspI</name>
    <name evidence="11" type="ORF">G3I74_12000</name>
</gene>
<dbReference type="EMBL" id="JAAGSC010000043">
    <property type="protein sequence ID" value="NDY96453.1"/>
    <property type="molecule type" value="Genomic_DNA"/>
</dbReference>
<keyword evidence="7" id="KW-1133">Transmembrane helix</keyword>